<gene>
    <name evidence="2" type="ORF">Gotri_025190</name>
</gene>
<evidence type="ECO:0000256" key="1">
    <source>
        <dbReference type="SAM" id="MobiDB-lite"/>
    </source>
</evidence>
<name>A0A7J9FNH5_9ROSI</name>
<feature type="region of interest" description="Disordered" evidence="1">
    <location>
        <begin position="184"/>
        <end position="231"/>
    </location>
</feature>
<accession>A0A7J9FNH5</accession>
<organism evidence="2 3">
    <name type="scientific">Gossypium trilobum</name>
    <dbReference type="NCBI Taxonomy" id="34281"/>
    <lineage>
        <taxon>Eukaryota</taxon>
        <taxon>Viridiplantae</taxon>
        <taxon>Streptophyta</taxon>
        <taxon>Embryophyta</taxon>
        <taxon>Tracheophyta</taxon>
        <taxon>Spermatophyta</taxon>
        <taxon>Magnoliopsida</taxon>
        <taxon>eudicotyledons</taxon>
        <taxon>Gunneridae</taxon>
        <taxon>Pentapetalae</taxon>
        <taxon>rosids</taxon>
        <taxon>malvids</taxon>
        <taxon>Malvales</taxon>
        <taxon>Malvaceae</taxon>
        <taxon>Malvoideae</taxon>
        <taxon>Gossypium</taxon>
    </lineage>
</organism>
<reference evidence="2 3" key="1">
    <citation type="journal article" date="2019" name="Genome Biol. Evol.">
        <title>Insights into the evolution of the New World diploid cottons (Gossypium, subgenus Houzingenia) based on genome sequencing.</title>
        <authorList>
            <person name="Grover C.E."/>
            <person name="Arick M.A. 2nd"/>
            <person name="Thrash A."/>
            <person name="Conover J.L."/>
            <person name="Sanders W.S."/>
            <person name="Peterson D.G."/>
            <person name="Frelichowski J.E."/>
            <person name="Scheffler J.A."/>
            <person name="Scheffler B.E."/>
            <person name="Wendel J.F."/>
        </authorList>
    </citation>
    <scope>NUCLEOTIDE SEQUENCE [LARGE SCALE GENOMIC DNA]</scope>
    <source>
        <strain evidence="2">8</strain>
        <tissue evidence="2">Leaf</tissue>
    </source>
</reference>
<comment type="caution">
    <text evidence="2">The sequence shown here is derived from an EMBL/GenBank/DDBJ whole genome shotgun (WGS) entry which is preliminary data.</text>
</comment>
<evidence type="ECO:0000313" key="3">
    <source>
        <dbReference type="Proteomes" id="UP000593568"/>
    </source>
</evidence>
<protein>
    <submittedName>
        <fullName evidence="2">Uncharacterized protein</fullName>
    </submittedName>
</protein>
<keyword evidence="3" id="KW-1185">Reference proteome</keyword>
<feature type="compositionally biased region" description="Acidic residues" evidence="1">
    <location>
        <begin position="186"/>
        <end position="204"/>
    </location>
</feature>
<dbReference type="AlphaFoldDB" id="A0A7J9FNH5"/>
<dbReference type="Proteomes" id="UP000593568">
    <property type="component" value="Unassembled WGS sequence"/>
</dbReference>
<evidence type="ECO:0000313" key="2">
    <source>
        <dbReference type="EMBL" id="MBA0786827.1"/>
    </source>
</evidence>
<sequence>MGMVSATIFTSPSKRTLCILIRNKNNDVSHVGIPDELEDIRLLLDQRSEDKFDWMSYIDPRIQECISVEFLANCNIWHVNVPLIIFSTVEMHEYNQVEAKKTPHESYVESTCLESSLAPTLHEAPMGEQPPSWTILHANVDNNTDVSAIVDISNILSTIELCNTIHLSTDSVVNTPSIIVLLSMEVQDEDEDRGGGGGEDEENEELKPQLQRNSPRNRQPPGCGTHSGRRR</sequence>
<proteinExistence type="predicted"/>
<dbReference type="EMBL" id="JABEZW010224622">
    <property type="protein sequence ID" value="MBA0786827.1"/>
    <property type="molecule type" value="Genomic_DNA"/>
</dbReference>